<dbReference type="Pfam" id="PF03936">
    <property type="entry name" value="Terpene_synth_C"/>
    <property type="match status" value="1"/>
</dbReference>
<dbReference type="InterPro" id="IPR050148">
    <property type="entry name" value="Terpene_synthase-like"/>
</dbReference>
<dbReference type="SUPFAM" id="SSF48576">
    <property type="entry name" value="Terpenoid synthases"/>
    <property type="match status" value="1"/>
</dbReference>
<keyword evidence="3" id="KW-0456">Lyase</keyword>
<dbReference type="GO" id="GO:0016114">
    <property type="term" value="P:terpenoid biosynthetic process"/>
    <property type="evidence" value="ECO:0007669"/>
    <property type="project" value="InterPro"/>
</dbReference>
<keyword evidence="2" id="KW-0460">Magnesium</keyword>
<evidence type="ECO:0000259" key="4">
    <source>
        <dbReference type="Pfam" id="PF03936"/>
    </source>
</evidence>
<dbReference type="GO" id="GO:0010333">
    <property type="term" value="F:terpene synthase activity"/>
    <property type="evidence" value="ECO:0007669"/>
    <property type="project" value="InterPro"/>
</dbReference>
<keyword evidence="6" id="KW-1185">Reference proteome</keyword>
<dbReference type="EMBL" id="JAKOGI010002504">
    <property type="protein sequence ID" value="KAJ8421836.1"/>
    <property type="molecule type" value="Genomic_DNA"/>
</dbReference>
<dbReference type="GO" id="GO:0000287">
    <property type="term" value="F:magnesium ion binding"/>
    <property type="evidence" value="ECO:0007669"/>
    <property type="project" value="InterPro"/>
</dbReference>
<dbReference type="InterPro" id="IPR005630">
    <property type="entry name" value="Terpene_synthase_metal-bd"/>
</dbReference>
<reference evidence="5" key="1">
    <citation type="submission" date="2022-04" db="EMBL/GenBank/DDBJ databases">
        <title>Carnegiea gigantea Genome sequencing and assembly v2.</title>
        <authorList>
            <person name="Copetti D."/>
            <person name="Sanderson M.J."/>
            <person name="Burquez A."/>
            <person name="Wojciechowski M.F."/>
        </authorList>
    </citation>
    <scope>NUCLEOTIDE SEQUENCE</scope>
    <source>
        <strain evidence="5">SGP5-SGP5p</strain>
        <tissue evidence="5">Aerial part</tissue>
    </source>
</reference>
<gene>
    <name evidence="5" type="ORF">Cgig2_004339</name>
</gene>
<comment type="caution">
    <text evidence="5">The sequence shown here is derived from an EMBL/GenBank/DDBJ whole genome shotgun (WGS) entry which is preliminary data.</text>
</comment>
<accession>A0A9Q1JIU9</accession>
<feature type="domain" description="Terpene synthase metal-binding" evidence="4">
    <location>
        <begin position="10"/>
        <end position="97"/>
    </location>
</feature>
<keyword evidence="1" id="KW-0479">Metal-binding</keyword>
<dbReference type="InterPro" id="IPR008949">
    <property type="entry name" value="Isoprenoid_synthase_dom_sf"/>
</dbReference>
<sequence>MIEGRIIGNSPILLISSLMGMDEIASVMPYQLIRQAPKSIRGCELICRLINDIQTHEEEQAKGDAPSAIECYMKEYSVSRREAIERFEKMIEDAWKDINEAALSICKTKNRDGHKEHEVPKPVFEHVLNLCCLVNVLYKYSDGFTYPAKVIKDPVTALYADPLSI</sequence>
<dbReference type="Gene3D" id="1.10.600.10">
    <property type="entry name" value="Farnesyl Diphosphate Synthase"/>
    <property type="match status" value="1"/>
</dbReference>
<evidence type="ECO:0000256" key="2">
    <source>
        <dbReference type="ARBA" id="ARBA00022842"/>
    </source>
</evidence>
<evidence type="ECO:0000256" key="3">
    <source>
        <dbReference type="ARBA" id="ARBA00023239"/>
    </source>
</evidence>
<proteinExistence type="predicted"/>
<organism evidence="5 6">
    <name type="scientific">Carnegiea gigantea</name>
    <dbReference type="NCBI Taxonomy" id="171969"/>
    <lineage>
        <taxon>Eukaryota</taxon>
        <taxon>Viridiplantae</taxon>
        <taxon>Streptophyta</taxon>
        <taxon>Embryophyta</taxon>
        <taxon>Tracheophyta</taxon>
        <taxon>Spermatophyta</taxon>
        <taxon>Magnoliopsida</taxon>
        <taxon>eudicotyledons</taxon>
        <taxon>Gunneridae</taxon>
        <taxon>Pentapetalae</taxon>
        <taxon>Caryophyllales</taxon>
        <taxon>Cactineae</taxon>
        <taxon>Cactaceae</taxon>
        <taxon>Cactoideae</taxon>
        <taxon>Echinocereeae</taxon>
        <taxon>Carnegiea</taxon>
    </lineage>
</organism>
<protein>
    <recommendedName>
        <fullName evidence="4">Terpene synthase metal-binding domain-containing protein</fullName>
    </recommendedName>
</protein>
<dbReference type="PANTHER" id="PTHR31225:SF93">
    <property type="entry name" value="ALPHA-HUMULENE_(-)-(E)-BETA-CARYOPHYLLENE SYNTHASE"/>
    <property type="match status" value="1"/>
</dbReference>
<dbReference type="PANTHER" id="PTHR31225">
    <property type="entry name" value="OS04G0344100 PROTEIN-RELATED"/>
    <property type="match status" value="1"/>
</dbReference>
<dbReference type="OrthoDB" id="1877784at2759"/>
<evidence type="ECO:0000313" key="5">
    <source>
        <dbReference type="EMBL" id="KAJ8421836.1"/>
    </source>
</evidence>
<name>A0A9Q1JIU9_9CARY</name>
<dbReference type="Proteomes" id="UP001153076">
    <property type="component" value="Unassembled WGS sequence"/>
</dbReference>
<evidence type="ECO:0000313" key="6">
    <source>
        <dbReference type="Proteomes" id="UP001153076"/>
    </source>
</evidence>
<dbReference type="AlphaFoldDB" id="A0A9Q1JIU9"/>
<evidence type="ECO:0000256" key="1">
    <source>
        <dbReference type="ARBA" id="ARBA00022723"/>
    </source>
</evidence>